<reference evidence="2 3" key="1">
    <citation type="submission" date="2023-08" db="EMBL/GenBank/DDBJ databases">
        <title>Complete genome sequence of Geobacillus thermodenitrificans K1041, a genetically tractable strain representative of the genus Geobacillus.</title>
        <authorList>
            <person name="Kani S."/>
            <person name="Suzuki H."/>
        </authorList>
    </citation>
    <scope>NUCLEOTIDE SEQUENCE [LARGE SCALE GENOMIC DNA]</scope>
    <source>
        <strain evidence="2 3">K1041</strain>
    </source>
</reference>
<feature type="transmembrane region" description="Helical" evidence="1">
    <location>
        <begin position="279"/>
        <end position="296"/>
    </location>
</feature>
<keyword evidence="3" id="KW-1185">Reference proteome</keyword>
<dbReference type="InterPro" id="IPR053046">
    <property type="entry name" value="ABC-5_transporter"/>
</dbReference>
<evidence type="ECO:0000313" key="3">
    <source>
        <dbReference type="Proteomes" id="UP001297580"/>
    </source>
</evidence>
<keyword evidence="1" id="KW-0812">Transmembrane</keyword>
<feature type="transmembrane region" description="Helical" evidence="1">
    <location>
        <begin position="111"/>
        <end position="135"/>
    </location>
</feature>
<feature type="transmembrane region" description="Helical" evidence="1">
    <location>
        <begin position="178"/>
        <end position="196"/>
    </location>
</feature>
<dbReference type="PANTHER" id="PTHR39177:SF1">
    <property type="entry name" value="ABC TRANSPORTER PERMEASE YTRC-RELATED"/>
    <property type="match status" value="1"/>
</dbReference>
<dbReference type="RefSeq" id="WP_011887341.1">
    <property type="nucleotide sequence ID" value="NZ_CP017690.1"/>
</dbReference>
<evidence type="ECO:0000256" key="1">
    <source>
        <dbReference type="SAM" id="Phobius"/>
    </source>
</evidence>
<sequence>MSRKRWSANRAMWTQNIRQIGWIAILHLLLWLAAIVLPIALVYSQYDPKVGNMPQWDSVYHISNALEALIAWLVPVLAAAGVLRYMHDKRSADFIHGLPIRRTELLTGQIVFGWLMLVVPLVMVALVAIGCLYGLDLPWRLKAADVWHWFGETIVIETFIFALGIAVGILVGQSVLHVVLTNIFLFFPAGMLVLIYKNLSLLLSGFPDIHYYYYLSTELERLMIPIRYVMLMDQPMSAGEIGLLLLLSLLFFAIAVWLYERRPTEAAGQALAFRALRPLFVYGVAFCTWLVGGFYFEEVERQWGWIVFGYVTFSLLGYAIAQMVIAKTWRVFHRWKGYVAFIGVMVVLSFIIRADLTGYEQRVPAEADIKQVYFGQSAMNFERPEQIGRSFVEYDQFLRTKENIEAVRAFHEQLTHDQPSPSHLSNVQRVVIGYVLKDGTRLIRCYEVPIESYMTHFRRIMESKEYKQQYYLLLRPSGYSPIREVTIRNMNTGQPVLVLAEPKGIEAFIEALKQDLWNEPVENIIMGGEVYGEIELLQSDGDTLYFSINADYVHVRQWLEQQKVWNKLTE</sequence>
<dbReference type="Proteomes" id="UP001297580">
    <property type="component" value="Chromosome"/>
</dbReference>
<dbReference type="EMBL" id="CP133461">
    <property type="protein sequence ID" value="WMV77801.1"/>
    <property type="molecule type" value="Genomic_DNA"/>
</dbReference>
<evidence type="ECO:0000313" key="2">
    <source>
        <dbReference type="EMBL" id="WMV77801.1"/>
    </source>
</evidence>
<feature type="transmembrane region" description="Helical" evidence="1">
    <location>
        <begin position="241"/>
        <end position="259"/>
    </location>
</feature>
<accession>A0ABY9QHT6</accession>
<organism evidence="2 3">
    <name type="scientific">Geobacillus thermodenitrificans</name>
    <dbReference type="NCBI Taxonomy" id="33940"/>
    <lineage>
        <taxon>Bacteria</taxon>
        <taxon>Bacillati</taxon>
        <taxon>Bacillota</taxon>
        <taxon>Bacilli</taxon>
        <taxon>Bacillales</taxon>
        <taxon>Anoxybacillaceae</taxon>
        <taxon>Geobacillus</taxon>
    </lineage>
</organism>
<gene>
    <name evidence="2" type="ORF">HSX42_08700</name>
</gene>
<keyword evidence="1" id="KW-0472">Membrane</keyword>
<dbReference type="PANTHER" id="PTHR39177">
    <property type="entry name" value="ABC TRANSPORTER PERMEASE YTRC-RELATED"/>
    <property type="match status" value="1"/>
</dbReference>
<feature type="transmembrane region" description="Helical" evidence="1">
    <location>
        <begin position="337"/>
        <end position="354"/>
    </location>
</feature>
<feature type="transmembrane region" description="Helical" evidence="1">
    <location>
        <begin position="62"/>
        <end position="83"/>
    </location>
</feature>
<feature type="transmembrane region" description="Helical" evidence="1">
    <location>
        <begin position="147"/>
        <end position="171"/>
    </location>
</feature>
<proteinExistence type="predicted"/>
<feature type="transmembrane region" description="Helical" evidence="1">
    <location>
        <begin position="20"/>
        <end position="42"/>
    </location>
</feature>
<keyword evidence="1" id="KW-1133">Transmembrane helix</keyword>
<feature type="transmembrane region" description="Helical" evidence="1">
    <location>
        <begin position="302"/>
        <end position="325"/>
    </location>
</feature>
<name>A0ABY9QHT6_GEOTD</name>
<protein>
    <submittedName>
        <fullName evidence="2">ABC transporter permease</fullName>
    </submittedName>
</protein>